<dbReference type="Pfam" id="PF03959">
    <property type="entry name" value="FSH1"/>
    <property type="match status" value="1"/>
</dbReference>
<dbReference type="GO" id="GO:0005634">
    <property type="term" value="C:nucleus"/>
    <property type="evidence" value="ECO:0007669"/>
    <property type="project" value="TreeGrafter"/>
</dbReference>
<dbReference type="GO" id="GO:0005737">
    <property type="term" value="C:cytoplasm"/>
    <property type="evidence" value="ECO:0007669"/>
    <property type="project" value="TreeGrafter"/>
</dbReference>
<dbReference type="InterPro" id="IPR005645">
    <property type="entry name" value="FSH-like_dom"/>
</dbReference>
<evidence type="ECO:0000313" key="4">
    <source>
        <dbReference type="EMBL" id="OKP15240.1"/>
    </source>
</evidence>
<dbReference type="Proteomes" id="UP000186955">
    <property type="component" value="Unassembled WGS sequence"/>
</dbReference>
<dbReference type="GO" id="GO:0019748">
    <property type="term" value="P:secondary metabolic process"/>
    <property type="evidence" value="ECO:0007669"/>
    <property type="project" value="TreeGrafter"/>
</dbReference>
<dbReference type="PANTHER" id="PTHR48070:SF6">
    <property type="entry name" value="ESTERASE OVCA2"/>
    <property type="match status" value="1"/>
</dbReference>
<keyword evidence="5" id="KW-1185">Reference proteome</keyword>
<dbReference type="InterPro" id="IPR050593">
    <property type="entry name" value="LovG"/>
</dbReference>
<dbReference type="AlphaFoldDB" id="A0A1Q5URY3"/>
<keyword evidence="2" id="KW-0472">Membrane</keyword>
<evidence type="ECO:0000259" key="3">
    <source>
        <dbReference type="Pfam" id="PF03959"/>
    </source>
</evidence>
<keyword evidence="2" id="KW-1133">Transmembrane helix</keyword>
<sequence>MSNGKYRKLADTPSFAYWASNSPQSILAGILNATGGNGQSGLFFKSKTRFLHGPLEEVFSSSFTRLTFVYPDGPTSGQDFLENTGMNDPSEAQQNDCEEEQGQDWRLWAYGDPDGRSVGFERSLRHIVDVLHREGPFIGVIGFSVGAALASMIAALLEDKRVDGLDLMVIPST</sequence>
<dbReference type="PANTHER" id="PTHR48070">
    <property type="entry name" value="ESTERASE OVCA2"/>
    <property type="match status" value="1"/>
</dbReference>
<organism evidence="4 5">
    <name type="scientific">Penicillium subrubescens</name>
    <dbReference type="NCBI Taxonomy" id="1316194"/>
    <lineage>
        <taxon>Eukaryota</taxon>
        <taxon>Fungi</taxon>
        <taxon>Dikarya</taxon>
        <taxon>Ascomycota</taxon>
        <taxon>Pezizomycotina</taxon>
        <taxon>Eurotiomycetes</taxon>
        <taxon>Eurotiomycetidae</taxon>
        <taxon>Eurotiales</taxon>
        <taxon>Aspergillaceae</taxon>
        <taxon>Penicillium</taxon>
    </lineage>
</organism>
<dbReference type="GO" id="GO:0072330">
    <property type="term" value="P:monocarboxylic acid biosynthetic process"/>
    <property type="evidence" value="ECO:0007669"/>
    <property type="project" value="UniProtKB-ARBA"/>
</dbReference>
<keyword evidence="2" id="KW-0812">Transmembrane</keyword>
<evidence type="ECO:0000256" key="1">
    <source>
        <dbReference type="ARBA" id="ARBA00022801"/>
    </source>
</evidence>
<comment type="caution">
    <text evidence="4">The sequence shown here is derived from an EMBL/GenBank/DDBJ whole genome shotgun (WGS) entry which is preliminary data.</text>
</comment>
<accession>A0A1Q5URY3</accession>
<dbReference type="Gene3D" id="3.40.50.1820">
    <property type="entry name" value="alpha/beta hydrolase"/>
    <property type="match status" value="1"/>
</dbReference>
<protein>
    <recommendedName>
        <fullName evidence="3">Serine hydrolase domain-containing protein</fullName>
    </recommendedName>
</protein>
<feature type="transmembrane region" description="Helical" evidence="2">
    <location>
        <begin position="135"/>
        <end position="157"/>
    </location>
</feature>
<keyword evidence="1" id="KW-0378">Hydrolase</keyword>
<evidence type="ECO:0000313" key="5">
    <source>
        <dbReference type="Proteomes" id="UP000186955"/>
    </source>
</evidence>
<proteinExistence type="predicted"/>
<dbReference type="EMBL" id="MNBE01000013">
    <property type="protein sequence ID" value="OKP15240.1"/>
    <property type="molecule type" value="Genomic_DNA"/>
</dbReference>
<gene>
    <name evidence="4" type="ORF">PENSUB_923</name>
</gene>
<dbReference type="SUPFAM" id="SSF53474">
    <property type="entry name" value="alpha/beta-Hydrolases"/>
    <property type="match status" value="1"/>
</dbReference>
<dbReference type="GO" id="GO:0016787">
    <property type="term" value="F:hydrolase activity"/>
    <property type="evidence" value="ECO:0007669"/>
    <property type="project" value="UniProtKB-KW"/>
</dbReference>
<dbReference type="InterPro" id="IPR029058">
    <property type="entry name" value="AB_hydrolase_fold"/>
</dbReference>
<reference evidence="4 5" key="1">
    <citation type="submission" date="2016-10" db="EMBL/GenBank/DDBJ databases">
        <title>Genome sequence of the ascomycete fungus Penicillium subrubescens.</title>
        <authorList>
            <person name="De Vries R.P."/>
            <person name="Peng M."/>
            <person name="Dilokpimol A."/>
            <person name="Hilden K."/>
            <person name="Makela M.R."/>
            <person name="Grigoriev I."/>
            <person name="Riley R."/>
            <person name="Granchi Z."/>
        </authorList>
    </citation>
    <scope>NUCLEOTIDE SEQUENCE [LARGE SCALE GENOMIC DNA]</scope>
    <source>
        <strain evidence="4 5">CBS 132785</strain>
    </source>
</reference>
<name>A0A1Q5URY3_9EURO</name>
<evidence type="ECO:0000256" key="2">
    <source>
        <dbReference type="SAM" id="Phobius"/>
    </source>
</evidence>
<feature type="domain" description="Serine hydrolase" evidence="3">
    <location>
        <begin position="36"/>
        <end position="161"/>
    </location>
</feature>
<dbReference type="GO" id="GO:0017000">
    <property type="term" value="P:antibiotic biosynthetic process"/>
    <property type="evidence" value="ECO:0007669"/>
    <property type="project" value="UniProtKB-ARBA"/>
</dbReference>